<organism evidence="2 3">
    <name type="scientific">Halopseudomonas laoshanensis</name>
    <dbReference type="NCBI Taxonomy" id="2268758"/>
    <lineage>
        <taxon>Bacteria</taxon>
        <taxon>Pseudomonadati</taxon>
        <taxon>Pseudomonadota</taxon>
        <taxon>Gammaproteobacteria</taxon>
        <taxon>Pseudomonadales</taxon>
        <taxon>Pseudomonadaceae</taxon>
        <taxon>Halopseudomonas</taxon>
    </lineage>
</organism>
<dbReference type="EMBL" id="QOVF01000011">
    <property type="protein sequence ID" value="KAA0690156.1"/>
    <property type="molecule type" value="Genomic_DNA"/>
</dbReference>
<dbReference type="OrthoDB" id="5294247at2"/>
<dbReference type="PANTHER" id="PTHR35024:SF4">
    <property type="entry name" value="POLYMER-FORMING CYTOSKELETAL PROTEIN"/>
    <property type="match status" value="1"/>
</dbReference>
<evidence type="ECO:0000313" key="2">
    <source>
        <dbReference type="EMBL" id="KAA0690156.1"/>
    </source>
</evidence>
<dbReference type="AlphaFoldDB" id="A0A7V7KUB5"/>
<sequence>MFGTDKHKKVDIGQFGGKTTIIAQDAEFKGDFRFTGALQVDGRVIGNVHADQGLVRISEHGCIEGVIRAPSVLINGQVTGDVHASEHLELDAKARISGDLHYRFMEMVMGAQISGNLHYMDAELPAQAALPVDADFVSEE</sequence>
<name>A0A7V7KUB5_9GAMM</name>
<dbReference type="Proteomes" id="UP000463138">
    <property type="component" value="Unassembled WGS sequence"/>
</dbReference>
<comment type="similarity">
    <text evidence="1">Belongs to the bactofilin family.</text>
</comment>
<dbReference type="PANTHER" id="PTHR35024">
    <property type="entry name" value="HYPOTHETICAL CYTOSOLIC PROTEIN"/>
    <property type="match status" value="1"/>
</dbReference>
<reference evidence="2 3" key="1">
    <citation type="submission" date="2018-07" db="EMBL/GenBank/DDBJ databases">
        <title>Pseudomonas laoshanensis sp. nov., isolated from soil.</title>
        <authorList>
            <person name="Sun J."/>
            <person name="Yu L."/>
            <person name="Wang M."/>
            <person name="Zhang C."/>
        </authorList>
    </citation>
    <scope>NUCLEOTIDE SEQUENCE [LARGE SCALE GENOMIC DNA]</scope>
    <source>
        <strain evidence="2 3">Y22</strain>
    </source>
</reference>
<comment type="caution">
    <text evidence="2">The sequence shown here is derived from an EMBL/GenBank/DDBJ whole genome shotgun (WGS) entry which is preliminary data.</text>
</comment>
<dbReference type="Pfam" id="PF04519">
    <property type="entry name" value="Bactofilin"/>
    <property type="match status" value="1"/>
</dbReference>
<keyword evidence="3" id="KW-1185">Reference proteome</keyword>
<evidence type="ECO:0000256" key="1">
    <source>
        <dbReference type="ARBA" id="ARBA00044755"/>
    </source>
</evidence>
<dbReference type="InterPro" id="IPR007607">
    <property type="entry name" value="BacA/B"/>
</dbReference>
<proteinExistence type="inferred from homology"/>
<gene>
    <name evidence="2" type="ORF">DT594_18590</name>
</gene>
<evidence type="ECO:0000313" key="3">
    <source>
        <dbReference type="Proteomes" id="UP000463138"/>
    </source>
</evidence>
<accession>A0A7V7KUB5</accession>
<dbReference type="RefSeq" id="WP_149334625.1">
    <property type="nucleotide sequence ID" value="NZ_JBHOFR010000011.1"/>
</dbReference>
<protein>
    <submittedName>
        <fullName evidence="2">Polymer-forming cytoskeletal family protein</fullName>
    </submittedName>
</protein>